<sequence length="153" mass="15875">MSTDANRAKVVVGVDGSDNAVHALRMARQAAEAMNARVQVVIAWQYPALLGAYDMTWDPEEAAWEAVKQAADRVWPEGVPEDLEQTVVRGQAARALLDAGRDADLVVVGSRGRGGFAGLLLGSVSSAVAAHAGTSVLVTHVPGDADQAGSAED</sequence>
<dbReference type="PANTHER" id="PTHR46268:SF6">
    <property type="entry name" value="UNIVERSAL STRESS PROTEIN UP12"/>
    <property type="match status" value="1"/>
</dbReference>
<reference evidence="3" key="1">
    <citation type="submission" date="2014-07" db="EMBL/GenBank/DDBJ databases">
        <authorList>
            <person name="Urmite Genomes Urmite Genomes"/>
        </authorList>
    </citation>
    <scope>NUCLEOTIDE SEQUENCE</scope>
    <source>
        <strain evidence="3">11W110_air</strain>
    </source>
</reference>
<gene>
    <name evidence="3" type="ORF">BN1051_02911</name>
</gene>
<dbReference type="InterPro" id="IPR006015">
    <property type="entry name" value="Universal_stress_UspA"/>
</dbReference>
<protein>
    <submittedName>
        <fullName evidence="3">Universal stress proteinc/MT2085</fullName>
    </submittedName>
</protein>
<dbReference type="AlphaFoldDB" id="A0A078MT86"/>
<accession>A0A078MT86</accession>
<proteinExistence type="inferred from homology"/>
<dbReference type="Pfam" id="PF00582">
    <property type="entry name" value="Usp"/>
    <property type="match status" value="1"/>
</dbReference>
<dbReference type="InterPro" id="IPR014729">
    <property type="entry name" value="Rossmann-like_a/b/a_fold"/>
</dbReference>
<evidence type="ECO:0000259" key="2">
    <source>
        <dbReference type="Pfam" id="PF00582"/>
    </source>
</evidence>
<evidence type="ECO:0000313" key="3">
    <source>
        <dbReference type="EMBL" id="CEA09540.1"/>
    </source>
</evidence>
<evidence type="ECO:0000256" key="1">
    <source>
        <dbReference type="ARBA" id="ARBA00008791"/>
    </source>
</evidence>
<dbReference type="EMBL" id="LN483072">
    <property type="protein sequence ID" value="CEA09540.1"/>
    <property type="molecule type" value="Genomic_DNA"/>
</dbReference>
<dbReference type="InterPro" id="IPR006016">
    <property type="entry name" value="UspA"/>
</dbReference>
<dbReference type="PRINTS" id="PR01438">
    <property type="entry name" value="UNVRSLSTRESS"/>
</dbReference>
<dbReference type="Gene3D" id="3.40.50.620">
    <property type="entry name" value="HUPs"/>
    <property type="match status" value="1"/>
</dbReference>
<dbReference type="PANTHER" id="PTHR46268">
    <property type="entry name" value="STRESS RESPONSE PROTEIN NHAX"/>
    <property type="match status" value="1"/>
</dbReference>
<feature type="domain" description="UspA" evidence="2">
    <location>
        <begin position="9"/>
        <end position="140"/>
    </location>
</feature>
<dbReference type="PATRIC" id="fig|1461584.3.peg.2886"/>
<name>A0A078MT86_9MICC</name>
<comment type="similarity">
    <text evidence="1">Belongs to the universal stress protein A family.</text>
</comment>
<dbReference type="SUPFAM" id="SSF52402">
    <property type="entry name" value="Adenine nucleotide alpha hydrolases-like"/>
    <property type="match status" value="1"/>
</dbReference>
<organism evidence="3">
    <name type="scientific">Arthrobacter saudimassiliensis</name>
    <dbReference type="NCBI Taxonomy" id="1461584"/>
    <lineage>
        <taxon>Bacteria</taxon>
        <taxon>Bacillati</taxon>
        <taxon>Actinomycetota</taxon>
        <taxon>Actinomycetes</taxon>
        <taxon>Micrococcales</taxon>
        <taxon>Micrococcaceae</taxon>
        <taxon>Arthrobacter</taxon>
    </lineage>
</organism>